<dbReference type="EMBL" id="CAJVQB010016465">
    <property type="protein sequence ID" value="CAG8780006.1"/>
    <property type="molecule type" value="Genomic_DNA"/>
</dbReference>
<feature type="non-terminal residue" evidence="2">
    <location>
        <position position="1"/>
    </location>
</feature>
<organism evidence="2 3">
    <name type="scientific">Gigaspora margarita</name>
    <dbReference type="NCBI Taxonomy" id="4874"/>
    <lineage>
        <taxon>Eukaryota</taxon>
        <taxon>Fungi</taxon>
        <taxon>Fungi incertae sedis</taxon>
        <taxon>Mucoromycota</taxon>
        <taxon>Glomeromycotina</taxon>
        <taxon>Glomeromycetes</taxon>
        <taxon>Diversisporales</taxon>
        <taxon>Gigasporaceae</taxon>
        <taxon>Gigaspora</taxon>
    </lineage>
</organism>
<evidence type="ECO:0000313" key="2">
    <source>
        <dbReference type="EMBL" id="CAG8780006.1"/>
    </source>
</evidence>
<sequence>DNTAPESGRSAVDTEHMGQRHGPSLENDKELDHRKSVKNGDRKVFIYETRISKVDDGPLGIIGKAASTGYTSRMNDPNKRHEIKMKIYKPFSDYRKNYEKKLTKRMYKAGPYDQNEVKFGKEAMENHRESADTDHADEIKNPENFCQVEIGKKKKGEFEFNDSPELDKEVIQNIGCPENGEILMSKVGDESMDAADMNNEIVDHLFDPGGKCLPKHPIQI</sequence>
<gene>
    <name evidence="2" type="ORF">GMARGA_LOCUS19586</name>
</gene>
<name>A0ABN7VK23_GIGMA</name>
<proteinExistence type="predicted"/>
<reference evidence="2 3" key="1">
    <citation type="submission" date="2021-06" db="EMBL/GenBank/DDBJ databases">
        <authorList>
            <person name="Kallberg Y."/>
            <person name="Tangrot J."/>
            <person name="Rosling A."/>
        </authorList>
    </citation>
    <scope>NUCLEOTIDE SEQUENCE [LARGE SCALE GENOMIC DNA]</scope>
    <source>
        <strain evidence="2 3">120-4 pot B 10/14</strain>
    </source>
</reference>
<protein>
    <submittedName>
        <fullName evidence="2">17585_t:CDS:1</fullName>
    </submittedName>
</protein>
<accession>A0ABN7VK23</accession>
<evidence type="ECO:0000256" key="1">
    <source>
        <dbReference type="SAM" id="MobiDB-lite"/>
    </source>
</evidence>
<keyword evidence="3" id="KW-1185">Reference proteome</keyword>
<evidence type="ECO:0000313" key="3">
    <source>
        <dbReference type="Proteomes" id="UP000789901"/>
    </source>
</evidence>
<comment type="caution">
    <text evidence="2">The sequence shown here is derived from an EMBL/GenBank/DDBJ whole genome shotgun (WGS) entry which is preliminary data.</text>
</comment>
<feature type="compositionally biased region" description="Basic and acidic residues" evidence="1">
    <location>
        <begin position="26"/>
        <end position="39"/>
    </location>
</feature>
<dbReference type="Proteomes" id="UP000789901">
    <property type="component" value="Unassembled WGS sequence"/>
</dbReference>
<feature type="region of interest" description="Disordered" evidence="1">
    <location>
        <begin position="1"/>
        <end position="39"/>
    </location>
</feature>